<dbReference type="GeneID" id="6017684"/>
<feature type="transmembrane region" description="Helical" evidence="2">
    <location>
        <begin position="138"/>
        <end position="156"/>
    </location>
</feature>
<keyword evidence="2" id="KW-1133">Transmembrane helix</keyword>
<accession>A8PFV6</accession>
<sequence>MSYGGGDPFDALWYLQIRKYYGVFICVLYMCDYIETFERENLSDKACLGLHVTVPALTLFGEAFPLAILLLCLYALCGSKRKHAPLFWGSYIILMAALIATLTVFLIGTTVPPIDQRAAHCFPIHTPIGKNFMLANRIIRLSAHFVMASLAAWRGLVRYRQSKSPLLKAINKGGMMYYASIFLMAAVDITAKYYSENDPAKLEILAYISRFGAPIMANRLLLKMYKKVRDGNASAAAPTPSVSMKFAARSRSKMQSMAPSEFGSVNLNLKEMDAERGLGVPRESDGRRTTRMSSVTQASSTVISCRSDS</sequence>
<evidence type="ECO:0000313" key="3">
    <source>
        <dbReference type="EMBL" id="EAU80759.2"/>
    </source>
</evidence>
<dbReference type="HOGENOM" id="CLU_900202_0_0_1"/>
<feature type="transmembrane region" description="Helical" evidence="2">
    <location>
        <begin position="20"/>
        <end position="37"/>
    </location>
</feature>
<protein>
    <recommendedName>
        <fullName evidence="5">Integral membrane protein</fullName>
    </recommendedName>
</protein>
<evidence type="ECO:0000256" key="1">
    <source>
        <dbReference type="SAM" id="MobiDB-lite"/>
    </source>
</evidence>
<keyword evidence="2" id="KW-0472">Membrane</keyword>
<dbReference type="OrthoDB" id="3104906at2759"/>
<dbReference type="EMBL" id="AACS02000002">
    <property type="protein sequence ID" value="EAU80759.2"/>
    <property type="molecule type" value="Genomic_DNA"/>
</dbReference>
<feature type="transmembrane region" description="Helical" evidence="2">
    <location>
        <begin position="88"/>
        <end position="107"/>
    </location>
</feature>
<feature type="transmembrane region" description="Helical" evidence="2">
    <location>
        <begin position="200"/>
        <end position="222"/>
    </location>
</feature>
<feature type="compositionally biased region" description="Basic and acidic residues" evidence="1">
    <location>
        <begin position="274"/>
        <end position="288"/>
    </location>
</feature>
<dbReference type="RefSeq" id="XP_001841025.2">
    <property type="nucleotide sequence ID" value="XM_001840973.2"/>
</dbReference>
<reference evidence="3 4" key="1">
    <citation type="journal article" date="2010" name="Proc. Natl. Acad. Sci. U.S.A.">
        <title>Insights into evolution of multicellular fungi from the assembled chromosomes of the mushroom Coprinopsis cinerea (Coprinus cinereus).</title>
        <authorList>
            <person name="Stajich J.E."/>
            <person name="Wilke S.K."/>
            <person name="Ahren D."/>
            <person name="Au C.H."/>
            <person name="Birren B.W."/>
            <person name="Borodovsky M."/>
            <person name="Burns C."/>
            <person name="Canback B."/>
            <person name="Casselton L.A."/>
            <person name="Cheng C.K."/>
            <person name="Deng J."/>
            <person name="Dietrich F.S."/>
            <person name="Fargo D.C."/>
            <person name="Farman M.L."/>
            <person name="Gathman A.C."/>
            <person name="Goldberg J."/>
            <person name="Guigo R."/>
            <person name="Hoegger P.J."/>
            <person name="Hooker J.B."/>
            <person name="Huggins A."/>
            <person name="James T.Y."/>
            <person name="Kamada T."/>
            <person name="Kilaru S."/>
            <person name="Kodira C."/>
            <person name="Kues U."/>
            <person name="Kupfer D."/>
            <person name="Kwan H.S."/>
            <person name="Lomsadze A."/>
            <person name="Li W."/>
            <person name="Lilly W.W."/>
            <person name="Ma L.J."/>
            <person name="Mackey A.J."/>
            <person name="Manning G."/>
            <person name="Martin F."/>
            <person name="Muraguchi H."/>
            <person name="Natvig D.O."/>
            <person name="Palmerini H."/>
            <person name="Ramesh M.A."/>
            <person name="Rehmeyer C.J."/>
            <person name="Roe B.A."/>
            <person name="Shenoy N."/>
            <person name="Stanke M."/>
            <person name="Ter-Hovhannisyan V."/>
            <person name="Tunlid A."/>
            <person name="Velagapudi R."/>
            <person name="Vision T.J."/>
            <person name="Zeng Q."/>
            <person name="Zolan M.E."/>
            <person name="Pukkila P.J."/>
        </authorList>
    </citation>
    <scope>NUCLEOTIDE SEQUENCE [LARGE SCALE GENOMIC DNA]</scope>
    <source>
        <strain evidence="4">Okayama-7 / 130 / ATCC MYA-4618 / FGSC 9003</strain>
    </source>
</reference>
<organism evidence="3 4">
    <name type="scientific">Coprinopsis cinerea (strain Okayama-7 / 130 / ATCC MYA-4618 / FGSC 9003)</name>
    <name type="common">Inky cap fungus</name>
    <name type="synonym">Hormographiella aspergillata</name>
    <dbReference type="NCBI Taxonomy" id="240176"/>
    <lineage>
        <taxon>Eukaryota</taxon>
        <taxon>Fungi</taxon>
        <taxon>Dikarya</taxon>
        <taxon>Basidiomycota</taxon>
        <taxon>Agaricomycotina</taxon>
        <taxon>Agaricomycetes</taxon>
        <taxon>Agaricomycetidae</taxon>
        <taxon>Agaricales</taxon>
        <taxon>Agaricineae</taxon>
        <taxon>Psathyrellaceae</taxon>
        <taxon>Coprinopsis</taxon>
    </lineage>
</organism>
<feature type="region of interest" description="Disordered" evidence="1">
    <location>
        <begin position="274"/>
        <end position="309"/>
    </location>
</feature>
<feature type="compositionally biased region" description="Polar residues" evidence="1">
    <location>
        <begin position="291"/>
        <end position="309"/>
    </location>
</feature>
<dbReference type="KEGG" id="cci:CC1G_04869"/>
<name>A8PFV6_COPC7</name>
<dbReference type="VEuPathDB" id="FungiDB:CC1G_04869"/>
<dbReference type="Proteomes" id="UP000001861">
    <property type="component" value="Unassembled WGS sequence"/>
</dbReference>
<feature type="transmembrane region" description="Helical" evidence="2">
    <location>
        <begin position="57"/>
        <end position="76"/>
    </location>
</feature>
<comment type="caution">
    <text evidence="3">The sequence shown here is derived from an EMBL/GenBank/DDBJ whole genome shotgun (WGS) entry which is preliminary data.</text>
</comment>
<dbReference type="AlphaFoldDB" id="A8PFV6"/>
<gene>
    <name evidence="3" type="ORF">CC1G_04869</name>
</gene>
<evidence type="ECO:0000313" key="4">
    <source>
        <dbReference type="Proteomes" id="UP000001861"/>
    </source>
</evidence>
<evidence type="ECO:0008006" key="5">
    <source>
        <dbReference type="Google" id="ProtNLM"/>
    </source>
</evidence>
<feature type="transmembrane region" description="Helical" evidence="2">
    <location>
        <begin position="176"/>
        <end position="194"/>
    </location>
</feature>
<dbReference type="InParanoid" id="A8PFV6"/>
<evidence type="ECO:0000256" key="2">
    <source>
        <dbReference type="SAM" id="Phobius"/>
    </source>
</evidence>
<keyword evidence="4" id="KW-1185">Reference proteome</keyword>
<keyword evidence="2" id="KW-0812">Transmembrane</keyword>
<proteinExistence type="predicted"/>